<dbReference type="RefSeq" id="WP_184546162.1">
    <property type="nucleotide sequence ID" value="NZ_JACHMP010000001.1"/>
</dbReference>
<dbReference type="Pfam" id="PF05373">
    <property type="entry name" value="Pro_3_hydrox_C"/>
    <property type="match status" value="1"/>
</dbReference>
<dbReference type="Gene3D" id="1.10.1720.10">
    <property type="entry name" value="L-proline 3-hydroxylase, C-terminal domain"/>
    <property type="match status" value="1"/>
</dbReference>
<dbReference type="Proteomes" id="UP000540685">
    <property type="component" value="Unassembled WGS sequence"/>
</dbReference>
<dbReference type="InterPro" id="IPR007803">
    <property type="entry name" value="Asp/Arg/Pro-Hydrxlase"/>
</dbReference>
<name>A0A7W9IBI9_9ACTN</name>
<evidence type="ECO:0000313" key="4">
    <source>
        <dbReference type="Proteomes" id="UP000540685"/>
    </source>
</evidence>
<dbReference type="Pfam" id="PF05118">
    <property type="entry name" value="Asp_Arg_Hydrox"/>
    <property type="match status" value="1"/>
</dbReference>
<dbReference type="InterPro" id="IPR008035">
    <property type="entry name" value="Pro_3_hydrox_C"/>
</dbReference>
<evidence type="ECO:0008006" key="5">
    <source>
        <dbReference type="Google" id="ProtNLM"/>
    </source>
</evidence>
<comment type="caution">
    <text evidence="3">The sequence shown here is derived from an EMBL/GenBank/DDBJ whole genome shotgun (WGS) entry which is preliminary data.</text>
</comment>
<feature type="domain" description="L-proline 3-hydroxylase C-terminal" evidence="2">
    <location>
        <begin position="203"/>
        <end position="282"/>
    </location>
</feature>
<dbReference type="SUPFAM" id="SSF51197">
    <property type="entry name" value="Clavaminate synthase-like"/>
    <property type="match status" value="1"/>
</dbReference>
<sequence>MRTQYVSTLELDEARLAKDLEQALTFKFSEAYSNYLIGGPWKSAMLWATGGDEGDGLLTNYQYDRRPTFTEYGQQLPYVQEIITSVANTARLTFVRLAVFSRSVIVPHRDYIELAEIPEDSRSAHRLHIPLATHEDCYFSEDNVVYRMRAGEVWHFDASQIHSVASFSGEPRIHLIFDFADRPEDGPILAIPDEGDGTIDAGRIVHRPPLPDAERSSLALLSQVLTMDTFNEVFSIVVKTHFRRDGGAGFVWDTMIDLARGSADPAVLTHATELRQYFTLDRPSGSGQA</sequence>
<dbReference type="Gene3D" id="2.60.120.330">
    <property type="entry name" value="B-lactam Antibiotic, Isopenicillin N Synthase, Chain"/>
    <property type="match status" value="1"/>
</dbReference>
<dbReference type="InterPro" id="IPR037037">
    <property type="entry name" value="Pro_3_hydrox_C_sf"/>
</dbReference>
<organism evidence="3 4">
    <name type="scientific">Streptosporangium becharense</name>
    <dbReference type="NCBI Taxonomy" id="1816182"/>
    <lineage>
        <taxon>Bacteria</taxon>
        <taxon>Bacillati</taxon>
        <taxon>Actinomycetota</taxon>
        <taxon>Actinomycetes</taxon>
        <taxon>Streptosporangiales</taxon>
        <taxon>Streptosporangiaceae</taxon>
        <taxon>Streptosporangium</taxon>
    </lineage>
</organism>
<dbReference type="AlphaFoldDB" id="A0A7W9IBI9"/>
<evidence type="ECO:0000259" key="2">
    <source>
        <dbReference type="Pfam" id="PF05373"/>
    </source>
</evidence>
<keyword evidence="4" id="KW-1185">Reference proteome</keyword>
<gene>
    <name evidence="3" type="ORF">F4562_000196</name>
</gene>
<dbReference type="GO" id="GO:0016706">
    <property type="term" value="F:2-oxoglutarate-dependent dioxygenase activity"/>
    <property type="evidence" value="ECO:0007669"/>
    <property type="project" value="InterPro"/>
</dbReference>
<protein>
    <recommendedName>
        <fullName evidence="5">Aspartyl beta-hydroxylase</fullName>
    </recommendedName>
</protein>
<accession>A0A7W9IBI9</accession>
<reference evidence="3 4" key="1">
    <citation type="submission" date="2020-08" db="EMBL/GenBank/DDBJ databases">
        <title>Sequencing the genomes of 1000 actinobacteria strains.</title>
        <authorList>
            <person name="Klenk H.-P."/>
        </authorList>
    </citation>
    <scope>NUCLEOTIDE SEQUENCE [LARGE SCALE GENOMIC DNA]</scope>
    <source>
        <strain evidence="3 4">DSM 46887</strain>
    </source>
</reference>
<proteinExistence type="predicted"/>
<evidence type="ECO:0000313" key="3">
    <source>
        <dbReference type="EMBL" id="MBB5817134.1"/>
    </source>
</evidence>
<evidence type="ECO:0000259" key="1">
    <source>
        <dbReference type="Pfam" id="PF05118"/>
    </source>
</evidence>
<dbReference type="InterPro" id="IPR027443">
    <property type="entry name" value="IPNS-like_sf"/>
</dbReference>
<dbReference type="EMBL" id="JACHMP010000001">
    <property type="protein sequence ID" value="MBB5817134.1"/>
    <property type="molecule type" value="Genomic_DNA"/>
</dbReference>
<feature type="domain" description="Aspartyl/asparaginy/proline hydroxylase" evidence="1">
    <location>
        <begin position="24"/>
        <end position="180"/>
    </location>
</feature>